<evidence type="ECO:0000313" key="1">
    <source>
        <dbReference type="EMBL" id="KAJ0092485.1"/>
    </source>
</evidence>
<evidence type="ECO:0000313" key="2">
    <source>
        <dbReference type="Proteomes" id="UP001164250"/>
    </source>
</evidence>
<comment type="caution">
    <text evidence="1">The sequence shown here is derived from an EMBL/GenBank/DDBJ whole genome shotgun (WGS) entry which is preliminary data.</text>
</comment>
<protein>
    <submittedName>
        <fullName evidence="1">Uncharacterized protein</fullName>
    </submittedName>
</protein>
<reference evidence="2" key="1">
    <citation type="journal article" date="2023" name="G3 (Bethesda)">
        <title>Genome assembly and association tests identify interacting loci associated with vigor, precocity, and sex in interspecific pistachio rootstocks.</title>
        <authorList>
            <person name="Palmer W."/>
            <person name="Jacygrad E."/>
            <person name="Sagayaradj S."/>
            <person name="Cavanaugh K."/>
            <person name="Han R."/>
            <person name="Bertier L."/>
            <person name="Beede B."/>
            <person name="Kafkas S."/>
            <person name="Golino D."/>
            <person name="Preece J."/>
            <person name="Michelmore R."/>
        </authorList>
    </citation>
    <scope>NUCLEOTIDE SEQUENCE [LARGE SCALE GENOMIC DNA]</scope>
</reference>
<proteinExistence type="predicted"/>
<dbReference type="EMBL" id="CM047903">
    <property type="protein sequence ID" value="KAJ0092485.1"/>
    <property type="molecule type" value="Genomic_DNA"/>
</dbReference>
<sequence>MCLRCFASSKLKEWMSWLSWAKFC</sequence>
<gene>
    <name evidence="1" type="ORF">Patl1_26190</name>
</gene>
<keyword evidence="2" id="KW-1185">Reference proteome</keyword>
<accession>A0ACC1B0Q5</accession>
<name>A0ACC1B0Q5_9ROSI</name>
<organism evidence="1 2">
    <name type="scientific">Pistacia atlantica</name>
    <dbReference type="NCBI Taxonomy" id="434234"/>
    <lineage>
        <taxon>Eukaryota</taxon>
        <taxon>Viridiplantae</taxon>
        <taxon>Streptophyta</taxon>
        <taxon>Embryophyta</taxon>
        <taxon>Tracheophyta</taxon>
        <taxon>Spermatophyta</taxon>
        <taxon>Magnoliopsida</taxon>
        <taxon>eudicotyledons</taxon>
        <taxon>Gunneridae</taxon>
        <taxon>Pentapetalae</taxon>
        <taxon>rosids</taxon>
        <taxon>malvids</taxon>
        <taxon>Sapindales</taxon>
        <taxon>Anacardiaceae</taxon>
        <taxon>Pistacia</taxon>
    </lineage>
</organism>
<dbReference type="Proteomes" id="UP001164250">
    <property type="component" value="Chromosome 7"/>
</dbReference>